<reference evidence="5" key="2">
    <citation type="journal article" date="2021" name="PeerJ">
        <title>Extensive microbial diversity within the chicken gut microbiome revealed by metagenomics and culture.</title>
        <authorList>
            <person name="Gilroy R."/>
            <person name="Ravi A."/>
            <person name="Getino M."/>
            <person name="Pursley I."/>
            <person name="Horton D.L."/>
            <person name="Alikhan N.F."/>
            <person name="Baker D."/>
            <person name="Gharbi K."/>
            <person name="Hall N."/>
            <person name="Watson M."/>
            <person name="Adriaenssens E.M."/>
            <person name="Foster-Nyarko E."/>
            <person name="Jarju S."/>
            <person name="Secka A."/>
            <person name="Antonio M."/>
            <person name="Oren A."/>
            <person name="Chaudhuri R.R."/>
            <person name="La Ragione R."/>
            <person name="Hildebrand F."/>
            <person name="Pallen M.J."/>
        </authorList>
    </citation>
    <scope>NUCLEOTIDE SEQUENCE</scope>
    <source>
        <strain evidence="5">CHK136-897</strain>
    </source>
</reference>
<dbReference type="SUPFAM" id="SSF111384">
    <property type="entry name" value="OmpH-like"/>
    <property type="match status" value="1"/>
</dbReference>
<dbReference type="Proteomes" id="UP000824142">
    <property type="component" value="Unassembled WGS sequence"/>
</dbReference>
<keyword evidence="4" id="KW-0812">Transmembrane</keyword>
<dbReference type="GO" id="GO:0005829">
    <property type="term" value="C:cytosol"/>
    <property type="evidence" value="ECO:0007669"/>
    <property type="project" value="TreeGrafter"/>
</dbReference>
<dbReference type="SMART" id="SM00935">
    <property type="entry name" value="OmpH"/>
    <property type="match status" value="1"/>
</dbReference>
<organism evidence="5 6">
    <name type="scientific">Candidatus Enterousia avicola</name>
    <dbReference type="NCBI Taxonomy" id="2840787"/>
    <lineage>
        <taxon>Bacteria</taxon>
        <taxon>Pseudomonadati</taxon>
        <taxon>Pseudomonadota</taxon>
        <taxon>Alphaproteobacteria</taxon>
        <taxon>Candidatus Enterousia</taxon>
    </lineage>
</organism>
<dbReference type="AlphaFoldDB" id="A0A9D1SM26"/>
<proteinExistence type="inferred from homology"/>
<dbReference type="GO" id="GO:0050821">
    <property type="term" value="P:protein stabilization"/>
    <property type="evidence" value="ECO:0007669"/>
    <property type="project" value="TreeGrafter"/>
</dbReference>
<keyword evidence="4" id="KW-1133">Transmembrane helix</keyword>
<dbReference type="PANTHER" id="PTHR35089">
    <property type="entry name" value="CHAPERONE PROTEIN SKP"/>
    <property type="match status" value="1"/>
</dbReference>
<evidence type="ECO:0000313" key="5">
    <source>
        <dbReference type="EMBL" id="HIU65449.1"/>
    </source>
</evidence>
<dbReference type="InterPro" id="IPR024930">
    <property type="entry name" value="Skp_dom_sf"/>
</dbReference>
<feature type="coiled-coil region" evidence="3">
    <location>
        <begin position="72"/>
        <end position="140"/>
    </location>
</feature>
<evidence type="ECO:0000256" key="4">
    <source>
        <dbReference type="SAM" id="Phobius"/>
    </source>
</evidence>
<protein>
    <submittedName>
        <fullName evidence="5">OmpH family outer membrane protein</fullName>
    </submittedName>
</protein>
<keyword evidence="4" id="KW-0472">Membrane</keyword>
<dbReference type="Pfam" id="PF03938">
    <property type="entry name" value="OmpH"/>
    <property type="match status" value="1"/>
</dbReference>
<feature type="transmembrane region" description="Helical" evidence="4">
    <location>
        <begin position="14"/>
        <end position="35"/>
    </location>
</feature>
<gene>
    <name evidence="5" type="ORF">IAC63_02295</name>
</gene>
<sequence length="220" mass="24303">MANKTQANPAVKKYTKVGIIAAVVVVVAALGAWGISALRGNTVTVDEAMEVVTTDAANAADLRIAVLRMDAIQTDANVLKDLNKQRETYENELRDELEKKQKELEAEKSEIEKSQDVLSRDALQRRIADYQNRVTELQRDLTERAQSIEVSFQKALNEIQTEHLNPIIEGVIAKKNLSMVIDGRFARVGANAANLDITDEVVAALDKKVSKVKMDTPKGF</sequence>
<dbReference type="GO" id="GO:0051082">
    <property type="term" value="F:unfolded protein binding"/>
    <property type="evidence" value="ECO:0007669"/>
    <property type="project" value="InterPro"/>
</dbReference>
<evidence type="ECO:0000256" key="1">
    <source>
        <dbReference type="ARBA" id="ARBA00009091"/>
    </source>
</evidence>
<comment type="similarity">
    <text evidence="1">Belongs to the Skp family.</text>
</comment>
<dbReference type="InterPro" id="IPR005632">
    <property type="entry name" value="Chaperone_Skp"/>
</dbReference>
<keyword evidence="3" id="KW-0175">Coiled coil</keyword>
<dbReference type="PANTHER" id="PTHR35089:SF1">
    <property type="entry name" value="CHAPERONE PROTEIN SKP"/>
    <property type="match status" value="1"/>
</dbReference>
<name>A0A9D1SM26_9PROT</name>
<dbReference type="EMBL" id="DVNO01000018">
    <property type="protein sequence ID" value="HIU65449.1"/>
    <property type="molecule type" value="Genomic_DNA"/>
</dbReference>
<keyword evidence="2" id="KW-0732">Signal</keyword>
<evidence type="ECO:0000256" key="2">
    <source>
        <dbReference type="ARBA" id="ARBA00022729"/>
    </source>
</evidence>
<reference evidence="5" key="1">
    <citation type="submission" date="2020-10" db="EMBL/GenBank/DDBJ databases">
        <authorList>
            <person name="Gilroy R."/>
        </authorList>
    </citation>
    <scope>NUCLEOTIDE SEQUENCE</scope>
    <source>
        <strain evidence="5">CHK136-897</strain>
    </source>
</reference>
<evidence type="ECO:0000256" key="3">
    <source>
        <dbReference type="SAM" id="Coils"/>
    </source>
</evidence>
<evidence type="ECO:0000313" key="6">
    <source>
        <dbReference type="Proteomes" id="UP000824142"/>
    </source>
</evidence>
<dbReference type="Gene3D" id="3.30.910.20">
    <property type="entry name" value="Skp domain"/>
    <property type="match status" value="1"/>
</dbReference>
<comment type="caution">
    <text evidence="5">The sequence shown here is derived from an EMBL/GenBank/DDBJ whole genome shotgun (WGS) entry which is preliminary data.</text>
</comment>
<accession>A0A9D1SM26</accession>